<keyword evidence="2" id="KW-1185">Reference proteome</keyword>
<comment type="caution">
    <text evidence="1">The sequence shown here is derived from an EMBL/GenBank/DDBJ whole genome shotgun (WGS) entry which is preliminary data.</text>
</comment>
<dbReference type="AlphaFoldDB" id="A0A814NGW2"/>
<proteinExistence type="predicted"/>
<sequence>MNKFVLEKSLESENKIISCNTEKSKGICDFKSRTKGVVLSVYNCGIVTGYRELFGSESCSQILMFYLDMGHYLKKPYPKFLIYDDACHLKKMVDKNMIWEKSDRASFLKDINFAIDRLHINNHKDSWCLKNLHPENFSELNGINSVVCEETNYWLSGFKHNLKHMNHQRFNFFLFVILNMFNNTKI</sequence>
<dbReference type="EMBL" id="CAJNOC010007136">
    <property type="protein sequence ID" value="CAF1092729.1"/>
    <property type="molecule type" value="Genomic_DNA"/>
</dbReference>
<dbReference type="OrthoDB" id="10068086at2759"/>
<dbReference type="Proteomes" id="UP000663879">
    <property type="component" value="Unassembled WGS sequence"/>
</dbReference>
<reference evidence="1" key="1">
    <citation type="submission" date="2021-02" db="EMBL/GenBank/DDBJ databases">
        <authorList>
            <person name="Nowell W R."/>
        </authorList>
    </citation>
    <scope>NUCLEOTIDE SEQUENCE</scope>
    <source>
        <strain evidence="1">Ploen Becks lab</strain>
    </source>
</reference>
<name>A0A814NGW2_9BILA</name>
<organism evidence="1 2">
    <name type="scientific">Brachionus calyciflorus</name>
    <dbReference type="NCBI Taxonomy" id="104777"/>
    <lineage>
        <taxon>Eukaryota</taxon>
        <taxon>Metazoa</taxon>
        <taxon>Spiralia</taxon>
        <taxon>Gnathifera</taxon>
        <taxon>Rotifera</taxon>
        <taxon>Eurotatoria</taxon>
        <taxon>Monogononta</taxon>
        <taxon>Pseudotrocha</taxon>
        <taxon>Ploima</taxon>
        <taxon>Brachionidae</taxon>
        <taxon>Brachionus</taxon>
    </lineage>
</organism>
<evidence type="ECO:0000313" key="1">
    <source>
        <dbReference type="EMBL" id="CAF1092729.1"/>
    </source>
</evidence>
<accession>A0A814NGW2</accession>
<gene>
    <name evidence="1" type="ORF">OXX778_LOCUS20752</name>
</gene>
<protein>
    <submittedName>
        <fullName evidence="1">Uncharacterized protein</fullName>
    </submittedName>
</protein>
<evidence type="ECO:0000313" key="2">
    <source>
        <dbReference type="Proteomes" id="UP000663879"/>
    </source>
</evidence>